<dbReference type="Proteomes" id="UP000228635">
    <property type="component" value="Unassembled WGS sequence"/>
</dbReference>
<evidence type="ECO:0000313" key="2">
    <source>
        <dbReference type="EMBL" id="PIT92485.1"/>
    </source>
</evidence>
<proteinExistence type="predicted"/>
<keyword evidence="1" id="KW-0472">Membrane</keyword>
<name>A0A2M6WI91_9BACT</name>
<dbReference type="EMBL" id="PFBA01000019">
    <property type="protein sequence ID" value="PIT92485.1"/>
    <property type="molecule type" value="Genomic_DNA"/>
</dbReference>
<keyword evidence="1" id="KW-1133">Transmembrane helix</keyword>
<evidence type="ECO:0000313" key="3">
    <source>
        <dbReference type="Proteomes" id="UP000228635"/>
    </source>
</evidence>
<dbReference type="InterPro" id="IPR008969">
    <property type="entry name" value="CarboxyPept-like_regulatory"/>
</dbReference>
<organism evidence="2 3">
    <name type="scientific">Candidatus Harrisonbacteria bacterium CG10_big_fil_rev_8_21_14_0_10_42_17</name>
    <dbReference type="NCBI Taxonomy" id="1974584"/>
    <lineage>
        <taxon>Bacteria</taxon>
        <taxon>Candidatus Harrisoniibacteriota</taxon>
    </lineage>
</organism>
<comment type="caution">
    <text evidence="2">The sequence shown here is derived from an EMBL/GenBank/DDBJ whole genome shotgun (WGS) entry which is preliminary data.</text>
</comment>
<protein>
    <recommendedName>
        <fullName evidence="4">Carboxypeptidase regulatory-like domain-containing protein</fullName>
    </recommendedName>
</protein>
<reference evidence="3" key="1">
    <citation type="submission" date="2017-09" db="EMBL/GenBank/DDBJ databases">
        <title>Depth-based differentiation of microbial function through sediment-hosted aquifers and enrichment of novel symbionts in the deep terrestrial subsurface.</title>
        <authorList>
            <person name="Probst A.J."/>
            <person name="Ladd B."/>
            <person name="Jarett J.K."/>
            <person name="Geller-Mcgrath D.E."/>
            <person name="Sieber C.M.K."/>
            <person name="Emerson J.B."/>
            <person name="Anantharaman K."/>
            <person name="Thomas B.C."/>
            <person name="Malmstrom R."/>
            <person name="Stieglmeier M."/>
            <person name="Klingl A."/>
            <person name="Woyke T."/>
            <person name="Ryan C.M."/>
            <person name="Banfield J.F."/>
        </authorList>
    </citation>
    <scope>NUCLEOTIDE SEQUENCE [LARGE SCALE GENOMIC DNA]</scope>
</reference>
<dbReference type="AlphaFoldDB" id="A0A2M6WI91"/>
<accession>A0A2M6WI91</accession>
<keyword evidence="1" id="KW-0812">Transmembrane</keyword>
<evidence type="ECO:0008006" key="4">
    <source>
        <dbReference type="Google" id="ProtNLM"/>
    </source>
</evidence>
<evidence type="ECO:0000256" key="1">
    <source>
        <dbReference type="SAM" id="Phobius"/>
    </source>
</evidence>
<gene>
    <name evidence="2" type="ORF">COU08_02130</name>
</gene>
<dbReference type="SUPFAM" id="SSF49464">
    <property type="entry name" value="Carboxypeptidase regulatory domain-like"/>
    <property type="match status" value="1"/>
</dbReference>
<sequence length="137" mass="14861">MKKTLPFIIVLCIVLGVGIFWSVTKDSVPSGILPFDSGVQGYVFLGPICPVLRDPLDVQCADKPYVTMVRVFTLNSDRLFATIATNKEGFYVSMLPPGDYNIQAVGGNPFPSCSIQSITIQPGVMQNLDLSCDTGIR</sequence>
<feature type="transmembrane region" description="Helical" evidence="1">
    <location>
        <begin position="7"/>
        <end position="24"/>
    </location>
</feature>